<comment type="caution">
    <text evidence="1">The sequence shown here is derived from an EMBL/GenBank/DDBJ whole genome shotgun (WGS) entry which is preliminary data.</text>
</comment>
<protein>
    <submittedName>
        <fullName evidence="1">Uncharacterized protein</fullName>
    </submittedName>
</protein>
<dbReference type="Proteomes" id="UP001501822">
    <property type="component" value="Unassembled WGS sequence"/>
</dbReference>
<reference evidence="1 2" key="1">
    <citation type="journal article" date="2019" name="Int. J. Syst. Evol. Microbiol.">
        <title>The Global Catalogue of Microorganisms (GCM) 10K type strain sequencing project: providing services to taxonomists for standard genome sequencing and annotation.</title>
        <authorList>
            <consortium name="The Broad Institute Genomics Platform"/>
            <consortium name="The Broad Institute Genome Sequencing Center for Infectious Disease"/>
            <person name="Wu L."/>
            <person name="Ma J."/>
        </authorList>
    </citation>
    <scope>NUCLEOTIDE SEQUENCE [LARGE SCALE GENOMIC DNA]</scope>
    <source>
        <strain evidence="1 2">JCM 3146</strain>
    </source>
</reference>
<dbReference type="RefSeq" id="WP_252798701.1">
    <property type="nucleotide sequence ID" value="NZ_BAAABM010000029.1"/>
</dbReference>
<evidence type="ECO:0000313" key="1">
    <source>
        <dbReference type="EMBL" id="GAA0342222.1"/>
    </source>
</evidence>
<name>A0ABN0WMX4_9ACTN</name>
<evidence type="ECO:0000313" key="2">
    <source>
        <dbReference type="Proteomes" id="UP001501822"/>
    </source>
</evidence>
<dbReference type="EMBL" id="BAAABM010000029">
    <property type="protein sequence ID" value="GAA0342222.1"/>
    <property type="molecule type" value="Genomic_DNA"/>
</dbReference>
<gene>
    <name evidence="1" type="ORF">GCM10010151_34760</name>
</gene>
<proteinExistence type="predicted"/>
<sequence>MRRAAGATGEQAAAVPLMRLPISGWAVRIGRAAADRAALEMYEGLRLADVCVATPVSLSVLRGAWRNPRGAAGWALAWGQLPAGVSVVTAEFTGSGRTPVVSRVPAVIIERTYWVAEVAGVFSGITVHAGPALVSGRLRRSRGR</sequence>
<accession>A0ABN0WMX4</accession>
<organism evidence="1 2">
    <name type="scientific">Actinoallomurus spadix</name>
    <dbReference type="NCBI Taxonomy" id="79912"/>
    <lineage>
        <taxon>Bacteria</taxon>
        <taxon>Bacillati</taxon>
        <taxon>Actinomycetota</taxon>
        <taxon>Actinomycetes</taxon>
        <taxon>Streptosporangiales</taxon>
        <taxon>Thermomonosporaceae</taxon>
        <taxon>Actinoallomurus</taxon>
    </lineage>
</organism>
<keyword evidence="2" id="KW-1185">Reference proteome</keyword>